<comment type="caution">
    <text evidence="1">The sequence shown here is derived from an EMBL/GenBank/DDBJ whole genome shotgun (WGS) entry which is preliminary data.</text>
</comment>
<keyword evidence="4" id="KW-1185">Reference proteome</keyword>
<reference evidence="1" key="1">
    <citation type="submission" date="2021-02" db="EMBL/GenBank/DDBJ databases">
        <authorList>
            <person name="Nowell W R."/>
        </authorList>
    </citation>
    <scope>NUCLEOTIDE SEQUENCE</scope>
</reference>
<sequence>MEDESHKRREKSISLVEVRLQEFGTQLDNFFKNSNQSPEILHTLFQQYCPSSSSIYESIIYVYSNSLNKPRINKLLNKTIEYLHLNNDENLLKNPYHLKEIKFNEQIEQCHLLHDAIIKNYENIFQLLLKSGFNPNSLLSDHKTPLSICVVTNAIDPRKRLEYIQLLIEHGANPIIRDVNNSSAFKRLCGMESNYPIVYNFFRDYLLSVYPDQIEFEFNAGLQNAFYNFCIPIVTDLLEHGAILNEFKNVDSLEYFLSQIASTIFKERRSISYIDSFILCLIQIILHHIPCENYSICIEKFFQLIYIPGVCFEANNDPCHHPSVTNVKKILYLSFHYGYLTKTIANKIRTKDLPKILTIPMQNSFVLQAKRQQLVDTLNQYFDELKMIYHENPVSLKLFSIRKIRQSMIKVNQKNIEQLNISRHLKNSLLLQQ</sequence>
<dbReference type="Gene3D" id="1.25.40.20">
    <property type="entry name" value="Ankyrin repeat-containing domain"/>
    <property type="match status" value="1"/>
</dbReference>
<dbReference type="AlphaFoldDB" id="A0A814CNI8"/>
<dbReference type="Proteomes" id="UP000663870">
    <property type="component" value="Unassembled WGS sequence"/>
</dbReference>
<dbReference type="Proteomes" id="UP000663854">
    <property type="component" value="Unassembled WGS sequence"/>
</dbReference>
<name>A0A814CNI8_9BILA</name>
<evidence type="ECO:0000313" key="4">
    <source>
        <dbReference type="Proteomes" id="UP000663870"/>
    </source>
</evidence>
<proteinExistence type="predicted"/>
<dbReference type="InterPro" id="IPR002110">
    <property type="entry name" value="Ankyrin_rpt"/>
</dbReference>
<evidence type="ECO:0000313" key="1">
    <source>
        <dbReference type="EMBL" id="CAF0944757.1"/>
    </source>
</evidence>
<organism evidence="1 3">
    <name type="scientific">Rotaria sordida</name>
    <dbReference type="NCBI Taxonomy" id="392033"/>
    <lineage>
        <taxon>Eukaryota</taxon>
        <taxon>Metazoa</taxon>
        <taxon>Spiralia</taxon>
        <taxon>Gnathifera</taxon>
        <taxon>Rotifera</taxon>
        <taxon>Eurotatoria</taxon>
        <taxon>Bdelloidea</taxon>
        <taxon>Philodinida</taxon>
        <taxon>Philodinidae</taxon>
        <taxon>Rotaria</taxon>
    </lineage>
</organism>
<protein>
    <recommendedName>
        <fullName evidence="5">Ankyrin repeat protein</fullName>
    </recommendedName>
</protein>
<dbReference type="SUPFAM" id="SSF48403">
    <property type="entry name" value="Ankyrin repeat"/>
    <property type="match status" value="1"/>
</dbReference>
<dbReference type="EMBL" id="CAJNOH010000206">
    <property type="protein sequence ID" value="CAF0944757.1"/>
    <property type="molecule type" value="Genomic_DNA"/>
</dbReference>
<dbReference type="EMBL" id="CAJNOL010001479">
    <property type="protein sequence ID" value="CAF1367700.1"/>
    <property type="molecule type" value="Genomic_DNA"/>
</dbReference>
<evidence type="ECO:0000313" key="3">
    <source>
        <dbReference type="Proteomes" id="UP000663854"/>
    </source>
</evidence>
<accession>A0A814CNI8</accession>
<evidence type="ECO:0000313" key="2">
    <source>
        <dbReference type="EMBL" id="CAF1367700.1"/>
    </source>
</evidence>
<dbReference type="SMART" id="SM00248">
    <property type="entry name" value="ANK"/>
    <property type="match status" value="2"/>
</dbReference>
<evidence type="ECO:0008006" key="5">
    <source>
        <dbReference type="Google" id="ProtNLM"/>
    </source>
</evidence>
<dbReference type="InterPro" id="IPR036770">
    <property type="entry name" value="Ankyrin_rpt-contain_sf"/>
</dbReference>
<gene>
    <name evidence="2" type="ORF">JXQ802_LOCUS32974</name>
    <name evidence="1" type="ORF">PYM288_LOCUS11794</name>
</gene>